<dbReference type="SUPFAM" id="SSF109854">
    <property type="entry name" value="DinB/YfiT-like putative metalloenzymes"/>
    <property type="match status" value="1"/>
</dbReference>
<gene>
    <name evidence="3" type="ORF">C943_04645</name>
</gene>
<dbReference type="SUPFAM" id="SSF54427">
    <property type="entry name" value="NTF2-like"/>
    <property type="match status" value="1"/>
</dbReference>
<evidence type="ECO:0000313" key="3">
    <source>
        <dbReference type="EMBL" id="EMS33766.1"/>
    </source>
</evidence>
<accession>M7Y9A9</accession>
<dbReference type="InterPro" id="IPR032710">
    <property type="entry name" value="NTF2-like_dom_sf"/>
</dbReference>
<keyword evidence="4" id="KW-1185">Reference proteome</keyword>
<sequence>MDNKLIKNIVGQFRDIQEQELWLDENFKKKIGNLPEKLAFERPLPELHSVAELISHILVWRKESILKLKGLSSMLTMESPENWLTNEVLQKKGWEKLKSEFYQSQEDIIELIENETDEYLEREYTDGFKFKYLLEGLIHHDLYHLGQIGIVIKFLNKNVMKKRELAIQNYVDGYNTFDVSRMIRDFSENVIFENLQDGKVTMTLSGIQEFKNQAEKAKQFFSQRRQKILSFKHSTDKTEIDIDYQGILASDFANGMKKGQEIKLRGTSLFEFKEDKIIKLTDES</sequence>
<evidence type="ECO:0000259" key="1">
    <source>
        <dbReference type="Pfam" id="PF12680"/>
    </source>
</evidence>
<dbReference type="AlphaFoldDB" id="M7Y9A9"/>
<feature type="domain" description="SnoaL-like" evidence="1">
    <location>
        <begin position="167"/>
        <end position="278"/>
    </location>
</feature>
<reference evidence="3" key="1">
    <citation type="submission" date="2013-01" db="EMBL/GenBank/DDBJ databases">
        <title>Genome assembly of Mariniradius saccharolyticus AK6.</title>
        <authorList>
            <person name="Vaidya B."/>
            <person name="Khatri I."/>
            <person name="Tanuku N.R.S."/>
            <person name="Subramanian S."/>
            <person name="Pinnaka A."/>
        </authorList>
    </citation>
    <scope>NUCLEOTIDE SEQUENCE [LARGE SCALE GENOMIC DNA]</scope>
    <source>
        <strain evidence="3">AK6</strain>
    </source>
</reference>
<dbReference type="Pfam" id="PF12867">
    <property type="entry name" value="DinB_2"/>
    <property type="match status" value="1"/>
</dbReference>
<evidence type="ECO:0000313" key="4">
    <source>
        <dbReference type="Proteomes" id="UP000010953"/>
    </source>
</evidence>
<dbReference type="eggNOG" id="COG3631">
    <property type="taxonomic scope" value="Bacteria"/>
</dbReference>
<dbReference type="Proteomes" id="UP000010953">
    <property type="component" value="Unassembled WGS sequence"/>
</dbReference>
<dbReference type="InParanoid" id="M7Y9A9"/>
<dbReference type="InterPro" id="IPR037401">
    <property type="entry name" value="SnoaL-like"/>
</dbReference>
<dbReference type="RefSeq" id="WP_008626959.1">
    <property type="nucleotide sequence ID" value="NZ_AMZY02000009.1"/>
</dbReference>
<dbReference type="InterPro" id="IPR034660">
    <property type="entry name" value="DinB/YfiT-like"/>
</dbReference>
<feature type="domain" description="DinB-like" evidence="2">
    <location>
        <begin position="31"/>
        <end position="148"/>
    </location>
</feature>
<dbReference type="EMBL" id="AMZY02000009">
    <property type="protein sequence ID" value="EMS33766.1"/>
    <property type="molecule type" value="Genomic_DNA"/>
</dbReference>
<dbReference type="Gene3D" id="3.10.450.50">
    <property type="match status" value="1"/>
</dbReference>
<protein>
    <submittedName>
        <fullName evidence="3">Uncharacterized protein</fullName>
    </submittedName>
</protein>
<comment type="caution">
    <text evidence="3">The sequence shown here is derived from an EMBL/GenBank/DDBJ whole genome shotgun (WGS) entry which is preliminary data.</text>
</comment>
<dbReference type="eggNOG" id="COG2318">
    <property type="taxonomic scope" value="Bacteria"/>
</dbReference>
<organism evidence="3 4">
    <name type="scientific">Mariniradius saccharolyticus AK6</name>
    <dbReference type="NCBI Taxonomy" id="1239962"/>
    <lineage>
        <taxon>Bacteria</taxon>
        <taxon>Pseudomonadati</taxon>
        <taxon>Bacteroidota</taxon>
        <taxon>Cytophagia</taxon>
        <taxon>Cytophagales</taxon>
        <taxon>Cyclobacteriaceae</taxon>
        <taxon>Mariniradius</taxon>
    </lineage>
</organism>
<dbReference type="STRING" id="1239962.C943_04645"/>
<dbReference type="Gene3D" id="1.20.120.450">
    <property type="entry name" value="dinb family like domain"/>
    <property type="match status" value="1"/>
</dbReference>
<dbReference type="InterPro" id="IPR024775">
    <property type="entry name" value="DinB-like"/>
</dbReference>
<dbReference type="Pfam" id="PF12680">
    <property type="entry name" value="SnoaL_2"/>
    <property type="match status" value="1"/>
</dbReference>
<name>M7Y9A9_9BACT</name>
<proteinExistence type="predicted"/>
<evidence type="ECO:0000259" key="2">
    <source>
        <dbReference type="Pfam" id="PF12867"/>
    </source>
</evidence>